<feature type="signal peptide" evidence="1">
    <location>
        <begin position="1"/>
        <end position="30"/>
    </location>
</feature>
<sequence>MLGLCVQHVLFFLLLAFCWILKCSWTKCAALCTTLEVHRDALSGALSLSWSIRLVEKKIFCLSHAISCLLADIIKPQNVRGLLNFHKIFDRVSCWDSGRDTL</sequence>
<feature type="chain" id="PRO_5001516834" evidence="1">
    <location>
        <begin position="31"/>
        <end position="102"/>
    </location>
</feature>
<reference evidence="2" key="1">
    <citation type="submission" date="2014-03" db="EMBL/GenBank/DDBJ databases">
        <title>The sialotranscriptome of Amblyomma triste, Amblyomma parvum and Amblyomma cajennense ticks, uncovered by 454-based RNA-seq.</title>
        <authorList>
            <person name="Garcia G.R."/>
            <person name="Gardinassi L.G."/>
            <person name="Ribeiro J.M."/>
            <person name="Anatriello E."/>
            <person name="Ferreira B.R."/>
            <person name="Moreira H.N."/>
            <person name="Mafra C."/>
            <person name="Olegario M.M."/>
            <person name="Szabo P.J."/>
            <person name="Miranda-Santos I.K."/>
            <person name="Maruyama S.R."/>
        </authorList>
    </citation>
    <scope>NUCLEOTIDE SEQUENCE</scope>
    <source>
        <strain evidence="2">Mato Grasso do Sul</strain>
        <tissue evidence="2">Salivary glands</tissue>
    </source>
</reference>
<name>A0A023G424_AMBTT</name>
<evidence type="ECO:0000256" key="1">
    <source>
        <dbReference type="SAM" id="SignalP"/>
    </source>
</evidence>
<proteinExistence type="evidence at transcript level"/>
<evidence type="ECO:0000313" key="2">
    <source>
        <dbReference type="EMBL" id="JAC27620.1"/>
    </source>
</evidence>
<keyword evidence="1" id="KW-0732">Signal</keyword>
<accession>A0A023G424</accession>
<organism evidence="2">
    <name type="scientific">Amblyomma triste</name>
    <name type="common">Neotropical tick</name>
    <dbReference type="NCBI Taxonomy" id="251400"/>
    <lineage>
        <taxon>Eukaryota</taxon>
        <taxon>Metazoa</taxon>
        <taxon>Ecdysozoa</taxon>
        <taxon>Arthropoda</taxon>
        <taxon>Chelicerata</taxon>
        <taxon>Arachnida</taxon>
        <taxon>Acari</taxon>
        <taxon>Parasitiformes</taxon>
        <taxon>Ixodida</taxon>
        <taxon>Ixodoidea</taxon>
        <taxon>Ixodidae</taxon>
        <taxon>Amblyomminae</taxon>
        <taxon>Amblyomma</taxon>
    </lineage>
</organism>
<protein>
    <submittedName>
        <fullName evidence="2">Putative secreted protein</fullName>
    </submittedName>
</protein>
<dbReference type="EMBL" id="GBBM01007798">
    <property type="protein sequence ID" value="JAC27620.1"/>
    <property type="molecule type" value="mRNA"/>
</dbReference>
<dbReference type="AlphaFoldDB" id="A0A023G424"/>